<evidence type="ECO:0000256" key="3">
    <source>
        <dbReference type="ARBA" id="ARBA00022884"/>
    </source>
</evidence>
<feature type="compositionally biased region" description="Basic and acidic residues" evidence="8">
    <location>
        <begin position="155"/>
        <end position="169"/>
    </location>
</feature>
<comment type="similarity">
    <text evidence="1 7">Belongs to the bacterial ribosomal protein bL9 family.</text>
</comment>
<evidence type="ECO:0000256" key="2">
    <source>
        <dbReference type="ARBA" id="ARBA00022730"/>
    </source>
</evidence>
<sequence length="199" mass="22210">MSGTKVILNQDVYNLGEEGDVCEVAKGYARNYLIPKKLAVPYSKETVAIFESRREAIEKRKEEKRRSALGLKGQLEGASIVLSMTAGDSGKLFGSVTNTMVVEELKKMGIEVEKKKVEVPSSAIKMLGDYTIRVKLYENEVAEVKLTVKDVHAKKEEAEAEEAAARKAVQEVFEESEIEDEDSVEDEVDEEEEVSDEEE</sequence>
<comment type="function">
    <text evidence="7">Binds to the 23S rRNA.</text>
</comment>
<dbReference type="HAMAP" id="MF_00503">
    <property type="entry name" value="Ribosomal_bL9"/>
    <property type="match status" value="1"/>
</dbReference>
<dbReference type="Gene3D" id="3.10.430.100">
    <property type="entry name" value="Ribosomal protein L9, C-terminal domain"/>
    <property type="match status" value="1"/>
</dbReference>
<dbReference type="InterPro" id="IPR000244">
    <property type="entry name" value="Ribosomal_bL9"/>
</dbReference>
<dbReference type="Pfam" id="PF01281">
    <property type="entry name" value="Ribosomal_L9_N"/>
    <property type="match status" value="1"/>
</dbReference>
<dbReference type="GO" id="GO:0006412">
    <property type="term" value="P:translation"/>
    <property type="evidence" value="ECO:0007669"/>
    <property type="project" value="UniProtKB-UniRule"/>
</dbReference>
<dbReference type="NCBIfam" id="TIGR00158">
    <property type="entry name" value="L9"/>
    <property type="match status" value="1"/>
</dbReference>
<evidence type="ECO:0000256" key="8">
    <source>
        <dbReference type="SAM" id="MobiDB-lite"/>
    </source>
</evidence>
<dbReference type="InterPro" id="IPR036791">
    <property type="entry name" value="Ribosomal_bL9_C_sf"/>
</dbReference>
<dbReference type="EMBL" id="CP002116">
    <property type="protein sequence ID" value="ADK81978.1"/>
    <property type="molecule type" value="Genomic_DNA"/>
</dbReference>
<evidence type="ECO:0000259" key="9">
    <source>
        <dbReference type="PROSITE" id="PS00651"/>
    </source>
</evidence>
<dbReference type="RefSeq" id="WP_013255437.1">
    <property type="nucleotide sequence ID" value="NC_014364.1"/>
</dbReference>
<dbReference type="Pfam" id="PF03948">
    <property type="entry name" value="Ribosomal_L9_C"/>
    <property type="match status" value="1"/>
</dbReference>
<dbReference type="InterPro" id="IPR020070">
    <property type="entry name" value="Ribosomal_bL9_N"/>
</dbReference>
<dbReference type="Gene3D" id="3.40.5.10">
    <property type="entry name" value="Ribosomal protein L9, N-terminal domain"/>
    <property type="match status" value="1"/>
</dbReference>
<dbReference type="GO" id="GO:0003735">
    <property type="term" value="F:structural constituent of ribosome"/>
    <property type="evidence" value="ECO:0007669"/>
    <property type="project" value="InterPro"/>
</dbReference>
<dbReference type="PANTHER" id="PTHR21368">
    <property type="entry name" value="50S RIBOSOMAL PROTEIN L9"/>
    <property type="match status" value="1"/>
</dbReference>
<dbReference type="GO" id="GO:0005840">
    <property type="term" value="C:ribosome"/>
    <property type="evidence" value="ECO:0007669"/>
    <property type="project" value="UniProtKB-KW"/>
</dbReference>
<dbReference type="GO" id="GO:1990904">
    <property type="term" value="C:ribonucleoprotein complex"/>
    <property type="evidence" value="ECO:0007669"/>
    <property type="project" value="UniProtKB-KW"/>
</dbReference>
<accession>E1R293</accession>
<evidence type="ECO:0000256" key="6">
    <source>
        <dbReference type="ARBA" id="ARBA00035292"/>
    </source>
</evidence>
<dbReference type="Proteomes" id="UP000002318">
    <property type="component" value="Chromosome"/>
</dbReference>
<organism evidence="10 11">
    <name type="scientific">Sediminispirochaeta smaragdinae (strain DSM 11293 / JCM 15392 / SEBR 4228)</name>
    <name type="common">Spirochaeta smaragdinae</name>
    <dbReference type="NCBI Taxonomy" id="573413"/>
    <lineage>
        <taxon>Bacteria</taxon>
        <taxon>Pseudomonadati</taxon>
        <taxon>Spirochaetota</taxon>
        <taxon>Spirochaetia</taxon>
        <taxon>Spirochaetales</taxon>
        <taxon>Spirochaetaceae</taxon>
        <taxon>Sediminispirochaeta</taxon>
    </lineage>
</organism>
<keyword evidence="5 7" id="KW-0687">Ribonucleoprotein</keyword>
<dbReference type="KEGG" id="ssm:Spirs_2875"/>
<feature type="compositionally biased region" description="Acidic residues" evidence="8">
    <location>
        <begin position="172"/>
        <end position="199"/>
    </location>
</feature>
<dbReference type="InterPro" id="IPR009027">
    <property type="entry name" value="Ribosomal_bL9/RNase_H1_N"/>
</dbReference>
<dbReference type="HOGENOM" id="CLU_078938_1_2_12"/>
<evidence type="ECO:0000313" key="10">
    <source>
        <dbReference type="EMBL" id="ADK81978.1"/>
    </source>
</evidence>
<dbReference type="STRING" id="573413.Spirs_2875"/>
<feature type="region of interest" description="Disordered" evidence="8">
    <location>
        <begin position="155"/>
        <end position="199"/>
    </location>
</feature>
<proteinExistence type="inferred from homology"/>
<dbReference type="GO" id="GO:0019843">
    <property type="term" value="F:rRNA binding"/>
    <property type="evidence" value="ECO:0007669"/>
    <property type="project" value="UniProtKB-UniRule"/>
</dbReference>
<dbReference type="InterPro" id="IPR020594">
    <property type="entry name" value="Ribosomal_bL9_bac/chp"/>
</dbReference>
<keyword evidence="2 7" id="KW-0699">rRNA-binding</keyword>
<evidence type="ECO:0000256" key="7">
    <source>
        <dbReference type="HAMAP-Rule" id="MF_00503"/>
    </source>
</evidence>
<evidence type="ECO:0000256" key="1">
    <source>
        <dbReference type="ARBA" id="ARBA00010605"/>
    </source>
</evidence>
<gene>
    <name evidence="7" type="primary">rplI</name>
    <name evidence="10" type="ordered locus">Spirs_2875</name>
</gene>
<protein>
    <recommendedName>
        <fullName evidence="6 7">Large ribosomal subunit protein bL9</fullName>
    </recommendedName>
</protein>
<feature type="domain" description="Ribosomal protein L9" evidence="9">
    <location>
        <begin position="16"/>
        <end position="43"/>
    </location>
</feature>
<dbReference type="PROSITE" id="PS00651">
    <property type="entry name" value="RIBOSOMAL_L9"/>
    <property type="match status" value="1"/>
</dbReference>
<keyword evidence="3 7" id="KW-0694">RNA-binding</keyword>
<dbReference type="SUPFAM" id="SSF55658">
    <property type="entry name" value="L9 N-domain-like"/>
    <property type="match status" value="1"/>
</dbReference>
<evidence type="ECO:0000256" key="5">
    <source>
        <dbReference type="ARBA" id="ARBA00023274"/>
    </source>
</evidence>
<dbReference type="InterPro" id="IPR036935">
    <property type="entry name" value="Ribosomal_bL9_N_sf"/>
</dbReference>
<dbReference type="OrthoDB" id="9788336at2"/>
<dbReference type="SUPFAM" id="SSF55653">
    <property type="entry name" value="Ribosomal protein L9 C-domain"/>
    <property type="match status" value="1"/>
</dbReference>
<dbReference type="eggNOG" id="COG0359">
    <property type="taxonomic scope" value="Bacteria"/>
</dbReference>
<keyword evidence="4 7" id="KW-0689">Ribosomal protein</keyword>
<evidence type="ECO:0000256" key="4">
    <source>
        <dbReference type="ARBA" id="ARBA00022980"/>
    </source>
</evidence>
<evidence type="ECO:0000313" key="11">
    <source>
        <dbReference type="Proteomes" id="UP000002318"/>
    </source>
</evidence>
<name>E1R293_SEDSS</name>
<reference evidence="10 11" key="1">
    <citation type="journal article" date="2010" name="Stand. Genomic Sci.">
        <title>Complete genome sequence of Spirochaeta smaragdinae type strain (SEBR 4228).</title>
        <authorList>
            <person name="Mavromatis K."/>
            <person name="Yasawong M."/>
            <person name="Chertkov O."/>
            <person name="Lapidus A."/>
            <person name="Lucas S."/>
            <person name="Nolan M."/>
            <person name="Del Rio T.G."/>
            <person name="Tice H."/>
            <person name="Cheng J.F."/>
            <person name="Pitluck S."/>
            <person name="Liolios K."/>
            <person name="Ivanova N."/>
            <person name="Tapia R."/>
            <person name="Han C."/>
            <person name="Bruce D."/>
            <person name="Goodwin L."/>
            <person name="Pati A."/>
            <person name="Chen A."/>
            <person name="Palaniappan K."/>
            <person name="Land M."/>
            <person name="Hauser L."/>
            <person name="Chang Y.J."/>
            <person name="Jeffries C.D."/>
            <person name="Detter J.C."/>
            <person name="Rohde M."/>
            <person name="Brambilla E."/>
            <person name="Spring S."/>
            <person name="Goker M."/>
            <person name="Sikorski J."/>
            <person name="Woyke T."/>
            <person name="Bristow J."/>
            <person name="Eisen J.A."/>
            <person name="Markowitz V."/>
            <person name="Hugenholtz P."/>
            <person name="Klenk H.P."/>
            <person name="Kyrpides N.C."/>
        </authorList>
    </citation>
    <scope>NUCLEOTIDE SEQUENCE [LARGE SCALE GENOMIC DNA]</scope>
    <source>
        <strain evidence="11">DSM 11293 / JCM 15392 / SEBR 4228</strain>
    </source>
</reference>
<dbReference type="AlphaFoldDB" id="E1R293"/>
<dbReference type="InterPro" id="IPR020069">
    <property type="entry name" value="Ribosomal_bL9_C"/>
</dbReference>
<keyword evidence="11" id="KW-1185">Reference proteome</keyword>